<comment type="caution">
    <text evidence="1">The sequence shown here is derived from an EMBL/GenBank/DDBJ whole genome shotgun (WGS) entry which is preliminary data.</text>
</comment>
<accession>A0A158KAU5</accession>
<sequence length="66" mass="7234">MRLPPVELVEHASGSPVEAMEVRGQGGQALAYRDVRFAAGPGATKRTRAVIENRNDRVLSEEREDS</sequence>
<proteinExistence type="predicted"/>
<dbReference type="AlphaFoldDB" id="A0A158KAU5"/>
<name>A0A158KAU5_9BURK</name>
<organism evidence="1 2">
    <name type="scientific">Caballeronia arvi</name>
    <dbReference type="NCBI Taxonomy" id="1777135"/>
    <lineage>
        <taxon>Bacteria</taxon>
        <taxon>Pseudomonadati</taxon>
        <taxon>Pseudomonadota</taxon>
        <taxon>Betaproteobacteria</taxon>
        <taxon>Burkholderiales</taxon>
        <taxon>Burkholderiaceae</taxon>
        <taxon>Caballeronia</taxon>
    </lineage>
</organism>
<keyword evidence="2" id="KW-1185">Reference proteome</keyword>
<gene>
    <name evidence="1" type="ORF">AWB74_05202</name>
</gene>
<dbReference type="Proteomes" id="UP000055019">
    <property type="component" value="Unassembled WGS sequence"/>
</dbReference>
<dbReference type="Gene3D" id="1.10.10.10">
    <property type="entry name" value="Winged helix-like DNA-binding domain superfamily/Winged helix DNA-binding domain"/>
    <property type="match status" value="1"/>
</dbReference>
<dbReference type="InterPro" id="IPR036388">
    <property type="entry name" value="WH-like_DNA-bd_sf"/>
</dbReference>
<protein>
    <submittedName>
        <fullName evidence="1">Uncharacterized protein</fullName>
    </submittedName>
</protein>
<evidence type="ECO:0000313" key="1">
    <source>
        <dbReference type="EMBL" id="SAL77640.1"/>
    </source>
</evidence>
<reference evidence="1" key="1">
    <citation type="submission" date="2016-01" db="EMBL/GenBank/DDBJ databases">
        <authorList>
            <person name="Peeters C."/>
        </authorList>
    </citation>
    <scope>NUCLEOTIDE SEQUENCE [LARGE SCALE GENOMIC DNA]</scope>
    <source>
        <strain evidence="1">LMG 29317</strain>
    </source>
</reference>
<dbReference type="EMBL" id="FCOM02000028">
    <property type="protein sequence ID" value="SAL77640.1"/>
    <property type="molecule type" value="Genomic_DNA"/>
</dbReference>
<evidence type="ECO:0000313" key="2">
    <source>
        <dbReference type="Proteomes" id="UP000055019"/>
    </source>
</evidence>